<dbReference type="Proteomes" id="UP001295469">
    <property type="component" value="Chromosome C01"/>
</dbReference>
<dbReference type="EMBL" id="HG994365">
    <property type="protein sequence ID" value="CAF2069122.1"/>
    <property type="molecule type" value="Genomic_DNA"/>
</dbReference>
<reference evidence="1" key="1">
    <citation type="submission" date="2021-01" db="EMBL/GenBank/DDBJ databases">
        <authorList>
            <consortium name="Genoscope - CEA"/>
            <person name="William W."/>
        </authorList>
    </citation>
    <scope>NUCLEOTIDE SEQUENCE</scope>
</reference>
<dbReference type="AlphaFoldDB" id="A0A816R7D8"/>
<dbReference type="PANTHER" id="PTHR20889:SF19">
    <property type="entry name" value="THIAMINE PHOSPHATE PHOSPHATASE-LIKE PROTEIN"/>
    <property type="match status" value="1"/>
</dbReference>
<sequence>MAGIVIVFDFDRTLIDGDSDNWAVTEMGLTEIFHQLRFTLPWNRLMDDDGASFTRKM</sequence>
<organism evidence="1">
    <name type="scientific">Brassica napus</name>
    <name type="common">Rape</name>
    <dbReference type="NCBI Taxonomy" id="3708"/>
    <lineage>
        <taxon>Eukaryota</taxon>
        <taxon>Viridiplantae</taxon>
        <taxon>Streptophyta</taxon>
        <taxon>Embryophyta</taxon>
        <taxon>Tracheophyta</taxon>
        <taxon>Spermatophyta</taxon>
        <taxon>Magnoliopsida</taxon>
        <taxon>eudicotyledons</taxon>
        <taxon>Gunneridae</taxon>
        <taxon>Pentapetalae</taxon>
        <taxon>rosids</taxon>
        <taxon>malvids</taxon>
        <taxon>Brassicales</taxon>
        <taxon>Brassicaceae</taxon>
        <taxon>Brassiceae</taxon>
        <taxon>Brassica</taxon>
    </lineage>
</organism>
<name>A0A816R7D8_BRANA</name>
<accession>A0A816R7D8</accession>
<dbReference type="Pfam" id="PF06888">
    <property type="entry name" value="Put_Phosphatase"/>
    <property type="match status" value="1"/>
</dbReference>
<dbReference type="PANTHER" id="PTHR20889">
    <property type="entry name" value="PHOSPHATASE, ORPHAN 1, 2"/>
    <property type="match status" value="1"/>
</dbReference>
<evidence type="ECO:0000313" key="1">
    <source>
        <dbReference type="EMBL" id="CAF2069122.1"/>
    </source>
</evidence>
<dbReference type="GO" id="GO:0016791">
    <property type="term" value="F:phosphatase activity"/>
    <property type="evidence" value="ECO:0007669"/>
    <property type="project" value="InterPro"/>
</dbReference>
<dbReference type="InterPro" id="IPR036412">
    <property type="entry name" value="HAD-like_sf"/>
</dbReference>
<proteinExistence type="predicted"/>
<dbReference type="SUPFAM" id="SSF56784">
    <property type="entry name" value="HAD-like"/>
    <property type="match status" value="1"/>
</dbReference>
<dbReference type="InterPro" id="IPR016965">
    <property type="entry name" value="Pase_PHOSPHO-typ"/>
</dbReference>
<gene>
    <name evidence="1" type="ORF">DARMORV10_C01P09910.1</name>
</gene>
<protein>
    <submittedName>
        <fullName evidence="1">(rape) hypothetical protein</fullName>
    </submittedName>
</protein>